<reference evidence="2 3" key="1">
    <citation type="submission" date="2013-11" db="EMBL/GenBank/DDBJ databases">
        <title>The Genome Sequence of Phytophthora parasitica P1976.</title>
        <authorList>
            <consortium name="The Broad Institute Genomics Platform"/>
            <person name="Russ C."/>
            <person name="Tyler B."/>
            <person name="Panabieres F."/>
            <person name="Shan W."/>
            <person name="Tripathy S."/>
            <person name="Grunwald N."/>
            <person name="Machado M."/>
            <person name="Johnson C.S."/>
            <person name="Walker B."/>
            <person name="Young S."/>
            <person name="Zeng Q."/>
            <person name="Gargeya S."/>
            <person name="Fitzgerald M."/>
            <person name="Haas B."/>
            <person name="Abouelleil A."/>
            <person name="Allen A.W."/>
            <person name="Alvarado L."/>
            <person name="Arachchi H.M."/>
            <person name="Berlin A.M."/>
            <person name="Chapman S.B."/>
            <person name="Gainer-Dewar J."/>
            <person name="Goldberg J."/>
            <person name="Griggs A."/>
            <person name="Gujja S."/>
            <person name="Hansen M."/>
            <person name="Howarth C."/>
            <person name="Imamovic A."/>
            <person name="Ireland A."/>
            <person name="Larimer J."/>
            <person name="McCowan C."/>
            <person name="Murphy C."/>
            <person name="Pearson M."/>
            <person name="Poon T.W."/>
            <person name="Priest M."/>
            <person name="Roberts A."/>
            <person name="Saif S."/>
            <person name="Shea T."/>
            <person name="Sisk P."/>
            <person name="Sykes S."/>
            <person name="Wortman J."/>
            <person name="Nusbaum C."/>
            <person name="Birren B."/>
        </authorList>
    </citation>
    <scope>NUCLEOTIDE SEQUENCE [LARGE SCALE GENOMIC DNA]</scope>
    <source>
        <strain evidence="2 3">P1976</strain>
    </source>
</reference>
<evidence type="ECO:0000313" key="2">
    <source>
        <dbReference type="EMBL" id="ETO62570.1"/>
    </source>
</evidence>
<dbReference type="AlphaFoldDB" id="A0A080Z7F9"/>
<feature type="compositionally biased region" description="Basic residues" evidence="1">
    <location>
        <begin position="17"/>
        <end position="29"/>
    </location>
</feature>
<dbReference type="EMBL" id="ANJA01003568">
    <property type="protein sequence ID" value="ETO62570.1"/>
    <property type="molecule type" value="Genomic_DNA"/>
</dbReference>
<protein>
    <submittedName>
        <fullName evidence="2">Uncharacterized protein</fullName>
    </submittedName>
</protein>
<evidence type="ECO:0000313" key="3">
    <source>
        <dbReference type="Proteomes" id="UP000028582"/>
    </source>
</evidence>
<accession>A0A080Z7F9</accession>
<feature type="region of interest" description="Disordered" evidence="1">
    <location>
        <begin position="1"/>
        <end position="29"/>
    </location>
</feature>
<feature type="compositionally biased region" description="Basic and acidic residues" evidence="1">
    <location>
        <begin position="1"/>
        <end position="10"/>
    </location>
</feature>
<name>A0A080Z7F9_PHYNI</name>
<dbReference type="Proteomes" id="UP000028582">
    <property type="component" value="Unassembled WGS sequence"/>
</dbReference>
<proteinExistence type="predicted"/>
<sequence length="108" mass="12219">MTRHSEEGTDSRSLQRPTKKSSKKRDPKTKIIHMGFEYTRAWSSHLKIHRVQSSTDNSTSGYELVNMHTCVQPTSGTGADIVDCTTAMKLRVDSLSVLDLTKPVHEMW</sequence>
<gene>
    <name evidence="2" type="ORF">F444_19524</name>
</gene>
<organism evidence="2 3">
    <name type="scientific">Phytophthora nicotianae P1976</name>
    <dbReference type="NCBI Taxonomy" id="1317066"/>
    <lineage>
        <taxon>Eukaryota</taxon>
        <taxon>Sar</taxon>
        <taxon>Stramenopiles</taxon>
        <taxon>Oomycota</taxon>
        <taxon>Peronosporomycetes</taxon>
        <taxon>Peronosporales</taxon>
        <taxon>Peronosporaceae</taxon>
        <taxon>Phytophthora</taxon>
    </lineage>
</organism>
<comment type="caution">
    <text evidence="2">The sequence shown here is derived from an EMBL/GenBank/DDBJ whole genome shotgun (WGS) entry which is preliminary data.</text>
</comment>
<evidence type="ECO:0000256" key="1">
    <source>
        <dbReference type="SAM" id="MobiDB-lite"/>
    </source>
</evidence>